<protein>
    <submittedName>
        <fullName evidence="1">Uncharacterized protein</fullName>
    </submittedName>
</protein>
<evidence type="ECO:0000313" key="1">
    <source>
        <dbReference type="EMBL" id="RNB86055.1"/>
    </source>
</evidence>
<reference evidence="1 2" key="1">
    <citation type="submission" date="2018-10" db="EMBL/GenBank/DDBJ databases">
        <title>Phylogenomics of Brevibacillus.</title>
        <authorList>
            <person name="Dunlap C."/>
        </authorList>
    </citation>
    <scope>NUCLEOTIDE SEQUENCE [LARGE SCALE GENOMIC DNA]</scope>
    <source>
        <strain evidence="1 2">JCM 15085</strain>
    </source>
</reference>
<sequence length="63" mass="7395">MAIWARLHSCRKIAVIISIIAESLREGIGEKAKIFPLCQRRRHPLPEHGIMMQEKSWVEEMRI</sequence>
<name>A0A3M8DFE3_9BACL</name>
<dbReference type="EMBL" id="RHHT01000002">
    <property type="protein sequence ID" value="RNB86055.1"/>
    <property type="molecule type" value="Genomic_DNA"/>
</dbReference>
<dbReference type="Proteomes" id="UP000281915">
    <property type="component" value="Unassembled WGS sequence"/>
</dbReference>
<accession>A0A3M8DFE3</accession>
<proteinExistence type="predicted"/>
<organism evidence="1 2">
    <name type="scientific">Brevibacillus panacihumi</name>
    <dbReference type="NCBI Taxonomy" id="497735"/>
    <lineage>
        <taxon>Bacteria</taxon>
        <taxon>Bacillati</taxon>
        <taxon>Bacillota</taxon>
        <taxon>Bacilli</taxon>
        <taxon>Bacillales</taxon>
        <taxon>Paenibacillaceae</taxon>
        <taxon>Brevibacillus</taxon>
    </lineage>
</organism>
<gene>
    <name evidence="1" type="ORF">EDM58_00415</name>
</gene>
<evidence type="ECO:0000313" key="2">
    <source>
        <dbReference type="Proteomes" id="UP000281915"/>
    </source>
</evidence>
<dbReference type="AlphaFoldDB" id="A0A3M8DFE3"/>
<comment type="caution">
    <text evidence="1">The sequence shown here is derived from an EMBL/GenBank/DDBJ whole genome shotgun (WGS) entry which is preliminary data.</text>
</comment>